<feature type="compositionally biased region" description="Pro residues" evidence="1">
    <location>
        <begin position="178"/>
        <end position="193"/>
    </location>
</feature>
<sequence length="202" mass="22443">MDDEQEQLDYGGLGSPEATVKSKTQDAQLEDELYGDLVPGSFPSDAGLQDKVQELTEQTQQQAIRIQDLELDLEERTRERDALAEEKTILVRNLSCMFKTAQLEVERKDNEIKKLRAKPNSALLRTHTPPRTQTPLDAGQAVVPPASRPPPPTHPASMPQHHMPQPHMLPSEPSPFFSRPPLPQGHPPAPHHPTIPGYPSSL</sequence>
<protein>
    <submittedName>
        <fullName evidence="2">Uncharacterized protein</fullName>
    </submittedName>
</protein>
<evidence type="ECO:0000256" key="1">
    <source>
        <dbReference type="SAM" id="MobiDB-lite"/>
    </source>
</evidence>
<dbReference type="AlphaFoldDB" id="A0AAW1QJR2"/>
<keyword evidence="3" id="KW-1185">Reference proteome</keyword>
<evidence type="ECO:0000313" key="2">
    <source>
        <dbReference type="EMBL" id="KAK9821488.1"/>
    </source>
</evidence>
<feature type="compositionally biased region" description="Low complexity" evidence="1">
    <location>
        <begin position="155"/>
        <end position="177"/>
    </location>
</feature>
<proteinExistence type="predicted"/>
<feature type="region of interest" description="Disordered" evidence="1">
    <location>
        <begin position="116"/>
        <end position="202"/>
    </location>
</feature>
<gene>
    <name evidence="2" type="ORF">WJX74_001588</name>
</gene>
<reference evidence="2 3" key="1">
    <citation type="journal article" date="2024" name="Nat. Commun.">
        <title>Phylogenomics reveals the evolutionary origins of lichenization in chlorophyte algae.</title>
        <authorList>
            <person name="Puginier C."/>
            <person name="Libourel C."/>
            <person name="Otte J."/>
            <person name="Skaloud P."/>
            <person name="Haon M."/>
            <person name="Grisel S."/>
            <person name="Petersen M."/>
            <person name="Berrin J.G."/>
            <person name="Delaux P.M."/>
            <person name="Dal Grande F."/>
            <person name="Keller J."/>
        </authorList>
    </citation>
    <scope>NUCLEOTIDE SEQUENCE [LARGE SCALE GENOMIC DNA]</scope>
    <source>
        <strain evidence="2 3">SAG 2145</strain>
    </source>
</reference>
<organism evidence="2 3">
    <name type="scientific">Apatococcus lobatus</name>
    <dbReference type="NCBI Taxonomy" id="904363"/>
    <lineage>
        <taxon>Eukaryota</taxon>
        <taxon>Viridiplantae</taxon>
        <taxon>Chlorophyta</taxon>
        <taxon>core chlorophytes</taxon>
        <taxon>Trebouxiophyceae</taxon>
        <taxon>Chlorellales</taxon>
        <taxon>Chlorellaceae</taxon>
        <taxon>Apatococcus</taxon>
    </lineage>
</organism>
<evidence type="ECO:0000313" key="3">
    <source>
        <dbReference type="Proteomes" id="UP001438707"/>
    </source>
</evidence>
<name>A0AAW1QJR2_9CHLO</name>
<dbReference type="EMBL" id="JALJOS010000037">
    <property type="protein sequence ID" value="KAK9821488.1"/>
    <property type="molecule type" value="Genomic_DNA"/>
</dbReference>
<comment type="caution">
    <text evidence="2">The sequence shown here is derived from an EMBL/GenBank/DDBJ whole genome shotgun (WGS) entry which is preliminary data.</text>
</comment>
<dbReference type="Proteomes" id="UP001438707">
    <property type="component" value="Unassembled WGS sequence"/>
</dbReference>
<accession>A0AAW1QJR2</accession>
<feature type="region of interest" description="Disordered" evidence="1">
    <location>
        <begin position="1"/>
        <end position="27"/>
    </location>
</feature>